<reference evidence="2" key="1">
    <citation type="submission" date="2024-07" db="EMBL/GenBank/DDBJ databases">
        <title>Two chromosome-level genome assemblies of Korean endemic species Abeliophyllum distichum and Forsythia ovata (Oleaceae).</title>
        <authorList>
            <person name="Jang H."/>
        </authorList>
    </citation>
    <scope>NUCLEOTIDE SEQUENCE [LARGE SCALE GENOMIC DNA]</scope>
</reference>
<dbReference type="AlphaFoldDB" id="A0ABD1W6T1"/>
<proteinExistence type="predicted"/>
<evidence type="ECO:0000313" key="2">
    <source>
        <dbReference type="Proteomes" id="UP001604277"/>
    </source>
</evidence>
<name>A0ABD1W6T1_9LAMI</name>
<evidence type="ECO:0000313" key="1">
    <source>
        <dbReference type="EMBL" id="KAL2545200.1"/>
    </source>
</evidence>
<organism evidence="1 2">
    <name type="scientific">Forsythia ovata</name>
    <dbReference type="NCBI Taxonomy" id="205694"/>
    <lineage>
        <taxon>Eukaryota</taxon>
        <taxon>Viridiplantae</taxon>
        <taxon>Streptophyta</taxon>
        <taxon>Embryophyta</taxon>
        <taxon>Tracheophyta</taxon>
        <taxon>Spermatophyta</taxon>
        <taxon>Magnoliopsida</taxon>
        <taxon>eudicotyledons</taxon>
        <taxon>Gunneridae</taxon>
        <taxon>Pentapetalae</taxon>
        <taxon>asterids</taxon>
        <taxon>lamiids</taxon>
        <taxon>Lamiales</taxon>
        <taxon>Oleaceae</taxon>
        <taxon>Forsythieae</taxon>
        <taxon>Forsythia</taxon>
    </lineage>
</organism>
<dbReference type="Proteomes" id="UP001604277">
    <property type="component" value="Unassembled WGS sequence"/>
</dbReference>
<sequence>MKYAIVEATLSMELENRSNLKKEDEFAKPKEKGGFAYSNEIKAEVEKEDLEIDADGYLSRCLEEKKATDVRLAAIAVGTRNCGGLGKLSILKKQFYSWVDKSWPQGHCSQVALL</sequence>
<gene>
    <name evidence="1" type="ORF">Fot_14433</name>
</gene>
<accession>A0ABD1W6T1</accession>
<keyword evidence="2" id="KW-1185">Reference proteome</keyword>
<protein>
    <submittedName>
        <fullName evidence="1">EIN3-binding F-box protein 1-like</fullName>
    </submittedName>
</protein>
<comment type="caution">
    <text evidence="1">The sequence shown here is derived from an EMBL/GenBank/DDBJ whole genome shotgun (WGS) entry which is preliminary data.</text>
</comment>
<dbReference type="EMBL" id="JBFOLJ010000004">
    <property type="protein sequence ID" value="KAL2545200.1"/>
    <property type="molecule type" value="Genomic_DNA"/>
</dbReference>